<reference evidence="7 8" key="1">
    <citation type="submission" date="2024-09" db="EMBL/GenBank/DDBJ databases">
        <authorList>
            <person name="Sun Q."/>
            <person name="Mori K."/>
        </authorList>
    </citation>
    <scope>NUCLEOTIDE SEQUENCE [LARGE SCALE GENOMIC DNA]</scope>
    <source>
        <strain evidence="7 8">CECT 8064</strain>
    </source>
</reference>
<evidence type="ECO:0000256" key="1">
    <source>
        <dbReference type="ARBA" id="ARBA00004442"/>
    </source>
</evidence>
<organism evidence="7 8">
    <name type="scientific">Vibrio olivae</name>
    <dbReference type="NCBI Taxonomy" id="1243002"/>
    <lineage>
        <taxon>Bacteria</taxon>
        <taxon>Pseudomonadati</taxon>
        <taxon>Pseudomonadota</taxon>
        <taxon>Gammaproteobacteria</taxon>
        <taxon>Vibrionales</taxon>
        <taxon>Vibrionaceae</taxon>
        <taxon>Vibrio</taxon>
    </lineage>
</organism>
<dbReference type="PANTHER" id="PTHR30329">
    <property type="entry name" value="STATOR ELEMENT OF FLAGELLAR MOTOR COMPLEX"/>
    <property type="match status" value="1"/>
</dbReference>
<feature type="domain" description="OmpA-like" evidence="6">
    <location>
        <begin position="179"/>
        <end position="295"/>
    </location>
</feature>
<accession>A0ABV5HS52</accession>
<dbReference type="Pfam" id="PF00691">
    <property type="entry name" value="OmpA"/>
    <property type="match status" value="2"/>
</dbReference>
<feature type="chain" id="PRO_5046358298" evidence="5">
    <location>
        <begin position="27"/>
        <end position="295"/>
    </location>
</feature>
<dbReference type="InterPro" id="IPR036737">
    <property type="entry name" value="OmpA-like_sf"/>
</dbReference>
<dbReference type="PROSITE" id="PS51257">
    <property type="entry name" value="PROKAR_LIPOPROTEIN"/>
    <property type="match status" value="1"/>
</dbReference>
<keyword evidence="3" id="KW-0998">Cell outer membrane</keyword>
<evidence type="ECO:0000259" key="6">
    <source>
        <dbReference type="PROSITE" id="PS51123"/>
    </source>
</evidence>
<evidence type="ECO:0000256" key="4">
    <source>
        <dbReference type="PROSITE-ProRule" id="PRU00473"/>
    </source>
</evidence>
<dbReference type="EMBL" id="JBHMEP010000007">
    <property type="protein sequence ID" value="MFB9136742.1"/>
    <property type="molecule type" value="Genomic_DNA"/>
</dbReference>
<dbReference type="InterPro" id="IPR006665">
    <property type="entry name" value="OmpA-like"/>
</dbReference>
<dbReference type="SUPFAM" id="SSF103088">
    <property type="entry name" value="OmpA-like"/>
    <property type="match status" value="2"/>
</dbReference>
<evidence type="ECO:0000256" key="5">
    <source>
        <dbReference type="SAM" id="SignalP"/>
    </source>
</evidence>
<keyword evidence="5" id="KW-0732">Signal</keyword>
<dbReference type="Proteomes" id="UP001589645">
    <property type="component" value="Unassembled WGS sequence"/>
</dbReference>
<evidence type="ECO:0000313" key="8">
    <source>
        <dbReference type="Proteomes" id="UP001589645"/>
    </source>
</evidence>
<dbReference type="CDD" id="cd07185">
    <property type="entry name" value="OmpA_C-like"/>
    <property type="match status" value="2"/>
</dbReference>
<sequence>MQQQKIRIAGLLAGSLLMGCSTNTYVSNENTRAFEQVHLSKFVIEECRLFEPEVRVAMASHFAFDSAALTQVDQDAINAFIKQIKPLRGQITIIGHTDTRGSKAYNLALSDRRAQSVEKHLRQRIDEQHYQWRVEYYGKARPMNTSVRPEAHAQNRRAYIIFEQTRAKQNQQPACPPIKPERKVSVAITPHFDFDQAALTPSSIASLNEFAERIAGLTGRILIAGHTDSQGSDDYNLKLAKARAYSVRDYLTTRLVTEDYQWQVSAFGENALLSDENTPDDHSLNRRAVIMFTQF</sequence>
<comment type="caution">
    <text evidence="7">The sequence shown here is derived from an EMBL/GenBank/DDBJ whole genome shotgun (WGS) entry which is preliminary data.</text>
</comment>
<dbReference type="InterPro" id="IPR050330">
    <property type="entry name" value="Bact_OuterMem_StrucFunc"/>
</dbReference>
<evidence type="ECO:0000256" key="2">
    <source>
        <dbReference type="ARBA" id="ARBA00023136"/>
    </source>
</evidence>
<dbReference type="PROSITE" id="PS51123">
    <property type="entry name" value="OMPA_2"/>
    <property type="match status" value="2"/>
</dbReference>
<feature type="signal peptide" evidence="5">
    <location>
        <begin position="1"/>
        <end position="26"/>
    </location>
</feature>
<feature type="domain" description="OmpA-like" evidence="6">
    <location>
        <begin position="49"/>
        <end position="166"/>
    </location>
</feature>
<evidence type="ECO:0000256" key="3">
    <source>
        <dbReference type="ARBA" id="ARBA00023237"/>
    </source>
</evidence>
<dbReference type="InterPro" id="IPR006664">
    <property type="entry name" value="OMP_bac"/>
</dbReference>
<dbReference type="Gene3D" id="3.30.1330.60">
    <property type="entry name" value="OmpA-like domain"/>
    <property type="match status" value="2"/>
</dbReference>
<keyword evidence="8" id="KW-1185">Reference proteome</keyword>
<dbReference type="PANTHER" id="PTHR30329:SF21">
    <property type="entry name" value="LIPOPROTEIN YIAD-RELATED"/>
    <property type="match status" value="1"/>
</dbReference>
<comment type="subcellular location">
    <subcellularLocation>
        <location evidence="1">Cell outer membrane</location>
    </subcellularLocation>
</comment>
<name>A0ABV5HS52_9VIBR</name>
<evidence type="ECO:0000313" key="7">
    <source>
        <dbReference type="EMBL" id="MFB9136742.1"/>
    </source>
</evidence>
<dbReference type="RefSeq" id="WP_390195168.1">
    <property type="nucleotide sequence ID" value="NZ_JBHMEP010000007.1"/>
</dbReference>
<keyword evidence="2 4" id="KW-0472">Membrane</keyword>
<proteinExistence type="predicted"/>
<gene>
    <name evidence="7" type="ORF">ACFFUV_17375</name>
</gene>
<dbReference type="PRINTS" id="PR01021">
    <property type="entry name" value="OMPADOMAIN"/>
</dbReference>
<protein>
    <submittedName>
        <fullName evidence="7">OmpA family protein</fullName>
    </submittedName>
</protein>